<dbReference type="EMBL" id="LACI01001720">
    <property type="protein sequence ID" value="KJU83785.1"/>
    <property type="molecule type" value="Genomic_DNA"/>
</dbReference>
<keyword evidence="2" id="KW-1185">Reference proteome</keyword>
<protein>
    <submittedName>
        <fullName evidence="1">Glutamate racemase</fullName>
    </submittedName>
</protein>
<dbReference type="InterPro" id="IPR033134">
    <property type="entry name" value="Asp/Glu_racemase_AS_2"/>
</dbReference>
<evidence type="ECO:0000313" key="1">
    <source>
        <dbReference type="EMBL" id="KJU83785.1"/>
    </source>
</evidence>
<name>A0A0F3GPD4_9BACT</name>
<dbReference type="PATRIC" id="fig|29290.4.peg.5313"/>
<proteinExistence type="predicted"/>
<dbReference type="PROSITE" id="PS00924">
    <property type="entry name" value="ASP_GLU_RACEMASE_2"/>
    <property type="match status" value="1"/>
</dbReference>
<reference evidence="1 2" key="1">
    <citation type="submission" date="2015-02" db="EMBL/GenBank/DDBJ databases">
        <title>Single-cell genomics of uncultivated deep-branching MTB reveals a conserved set of magnetosome genes.</title>
        <authorList>
            <person name="Kolinko S."/>
            <person name="Richter M."/>
            <person name="Glockner F.O."/>
            <person name="Brachmann A."/>
            <person name="Schuler D."/>
        </authorList>
    </citation>
    <scope>NUCLEOTIDE SEQUENCE [LARGE SCALE GENOMIC DNA]</scope>
    <source>
        <strain evidence="1">TM-1</strain>
    </source>
</reference>
<dbReference type="GO" id="GO:0016855">
    <property type="term" value="F:racemase and epimerase activity, acting on amino acids and derivatives"/>
    <property type="evidence" value="ECO:0007669"/>
    <property type="project" value="InterPro"/>
</dbReference>
<accession>A0A0F3GPD4</accession>
<dbReference type="Proteomes" id="UP000033423">
    <property type="component" value="Unassembled WGS sequence"/>
</dbReference>
<comment type="caution">
    <text evidence="1">The sequence shown here is derived from an EMBL/GenBank/DDBJ whole genome shotgun (WGS) entry which is preliminary data.</text>
</comment>
<evidence type="ECO:0000313" key="2">
    <source>
        <dbReference type="Proteomes" id="UP000033423"/>
    </source>
</evidence>
<dbReference type="Gene3D" id="3.40.50.1860">
    <property type="match status" value="1"/>
</dbReference>
<dbReference type="InterPro" id="IPR001920">
    <property type="entry name" value="Asp/Glu_race"/>
</dbReference>
<gene>
    <name evidence="1" type="ORF">MBAV_004021</name>
</gene>
<dbReference type="AlphaFoldDB" id="A0A0F3GPD4"/>
<dbReference type="SUPFAM" id="SSF53681">
    <property type="entry name" value="Aspartate/glutamate racemase"/>
    <property type="match status" value="1"/>
</dbReference>
<sequence>MRSNIDTLVLGCTHYPLLKGVLTKVMGENIVLIDSGIEKAKNVKNILKDLNLLKRDNKNTFRKYYVTDSPDRFIDVGRRFLSEPIEDITSIELTSLEMAI</sequence>
<organism evidence="1 2">
    <name type="scientific">Candidatus Magnetobacterium bavaricum</name>
    <dbReference type="NCBI Taxonomy" id="29290"/>
    <lineage>
        <taxon>Bacteria</taxon>
        <taxon>Pseudomonadati</taxon>
        <taxon>Nitrospirota</taxon>
        <taxon>Thermodesulfovibrionia</taxon>
        <taxon>Thermodesulfovibrionales</taxon>
        <taxon>Candidatus Magnetobacteriaceae</taxon>
        <taxon>Candidatus Magnetobacterium</taxon>
    </lineage>
</organism>